<dbReference type="GO" id="GO:0005634">
    <property type="term" value="C:nucleus"/>
    <property type="evidence" value="ECO:0007669"/>
    <property type="project" value="UniProtKB-SubCell"/>
</dbReference>
<dbReference type="InterPro" id="IPR004827">
    <property type="entry name" value="bZIP"/>
</dbReference>
<feature type="region of interest" description="Disordered" evidence="7">
    <location>
        <begin position="280"/>
        <end position="311"/>
    </location>
</feature>
<feature type="compositionally biased region" description="Acidic residues" evidence="7">
    <location>
        <begin position="106"/>
        <end position="118"/>
    </location>
</feature>
<dbReference type="PROSITE" id="PS00036">
    <property type="entry name" value="BZIP_BASIC"/>
    <property type="match status" value="1"/>
</dbReference>
<feature type="compositionally biased region" description="Polar residues" evidence="7">
    <location>
        <begin position="440"/>
        <end position="462"/>
    </location>
</feature>
<evidence type="ECO:0000256" key="6">
    <source>
        <dbReference type="SAM" id="Coils"/>
    </source>
</evidence>
<sequence length="533" mass="58136">MERVFSVDDILGTFWKLDTQGEGEGETGPSGDTAINRTTTTTKTSMNRSASEWAFQRFITEASPIPPPSPSRSPSPHIPNHHDLDHKKKKKPSSSPTPTPPALVNVEEEDEAEEEEMREDVKAEKEEEEMREDVKAEKEEEDEKQRNTDKEEEVAAKAVVRNEPSSSSSLVAVNVKPLSPLLKGTGSVMEKGVVTHNNPQDLESFLKQRLDLACAAVALTRASGIDFQGAPPLTFGAQHSQNISMESRAGSTVSVAQSSGAGSRPIYNGALGHIVSQPIGIPALPPKPQSGASQIKTTTSGSSREQTDDDELEAEIEANQSTMDPSDLKRMRRMLSNRESARRSRRRKQAHLSDLEMQVAQLRVENASLFKRLTEMSQKYNDAAVDNRILRADVEALRAKVKMAEDMVARATGVGHSIQNTAQISQASGMRYMGGPLESPVTSGLQDSSRYSHSGQPISTQGMPCDISNMNDRNKELLTQNVGTKMGRTPSMQRVASLEHLQKRIRGGVTCGSTPWSGGWDIEGSPRIENGGQ</sequence>
<feature type="domain" description="BZIP" evidence="8">
    <location>
        <begin position="327"/>
        <end position="381"/>
    </location>
</feature>
<dbReference type="GO" id="GO:0003677">
    <property type="term" value="F:DNA binding"/>
    <property type="evidence" value="ECO:0007669"/>
    <property type="project" value="UniProtKB-KW"/>
</dbReference>
<evidence type="ECO:0000256" key="7">
    <source>
        <dbReference type="SAM" id="MobiDB-lite"/>
    </source>
</evidence>
<dbReference type="GO" id="GO:0003700">
    <property type="term" value="F:DNA-binding transcription factor activity"/>
    <property type="evidence" value="ECO:0007669"/>
    <property type="project" value="InterPro"/>
</dbReference>
<accession>A9NUK0</accession>
<dbReference type="InterPro" id="IPR045314">
    <property type="entry name" value="bZIP_plant_GBF1"/>
</dbReference>
<evidence type="ECO:0000256" key="5">
    <source>
        <dbReference type="ARBA" id="ARBA00023242"/>
    </source>
</evidence>
<keyword evidence="4" id="KW-0804">Transcription</keyword>
<dbReference type="Pfam" id="PF00170">
    <property type="entry name" value="bZIP_1"/>
    <property type="match status" value="1"/>
</dbReference>
<feature type="compositionally biased region" description="Basic and acidic residues" evidence="7">
    <location>
        <begin position="132"/>
        <end position="155"/>
    </location>
</feature>
<dbReference type="Gene3D" id="1.20.5.170">
    <property type="match status" value="1"/>
</dbReference>
<feature type="region of interest" description="Disordered" evidence="7">
    <location>
        <begin position="16"/>
        <end position="168"/>
    </location>
</feature>
<organism evidence="9">
    <name type="scientific">Picea sitchensis</name>
    <name type="common">Sitka spruce</name>
    <name type="synonym">Pinus sitchensis</name>
    <dbReference type="NCBI Taxonomy" id="3332"/>
    <lineage>
        <taxon>Eukaryota</taxon>
        <taxon>Viridiplantae</taxon>
        <taxon>Streptophyta</taxon>
        <taxon>Embryophyta</taxon>
        <taxon>Tracheophyta</taxon>
        <taxon>Spermatophyta</taxon>
        <taxon>Pinopsida</taxon>
        <taxon>Pinidae</taxon>
        <taxon>Conifers I</taxon>
        <taxon>Pinales</taxon>
        <taxon>Pinaceae</taxon>
        <taxon>Picea</taxon>
    </lineage>
</organism>
<feature type="coiled-coil region" evidence="6">
    <location>
        <begin position="345"/>
        <end position="407"/>
    </location>
</feature>
<proteinExistence type="evidence at transcript level"/>
<feature type="region of interest" description="Disordered" evidence="7">
    <location>
        <begin position="439"/>
        <end position="463"/>
    </location>
</feature>
<evidence type="ECO:0000256" key="1">
    <source>
        <dbReference type="ARBA" id="ARBA00004123"/>
    </source>
</evidence>
<evidence type="ECO:0000313" key="9">
    <source>
        <dbReference type="EMBL" id="ABK24311.1"/>
    </source>
</evidence>
<dbReference type="SMART" id="SM00338">
    <property type="entry name" value="BRLZ"/>
    <property type="match status" value="1"/>
</dbReference>
<dbReference type="EMBL" id="EF085003">
    <property type="protein sequence ID" value="ABK24311.1"/>
    <property type="molecule type" value="mRNA"/>
</dbReference>
<dbReference type="PANTHER" id="PTHR46408:SF10">
    <property type="entry name" value="BASIC LEUCINE ZIPPER 63"/>
    <property type="match status" value="1"/>
</dbReference>
<dbReference type="InterPro" id="IPR046347">
    <property type="entry name" value="bZIP_sf"/>
</dbReference>
<feature type="compositionally biased region" description="Polar residues" evidence="7">
    <location>
        <begin position="290"/>
        <end position="304"/>
    </location>
</feature>
<dbReference type="CDD" id="cd14702">
    <property type="entry name" value="bZIP_plant_GBF1"/>
    <property type="match status" value="1"/>
</dbReference>
<keyword evidence="6" id="KW-0175">Coiled coil</keyword>
<feature type="compositionally biased region" description="Pro residues" evidence="7">
    <location>
        <begin position="64"/>
        <end position="77"/>
    </location>
</feature>
<name>A9NUK0_PICSI</name>
<keyword evidence="3" id="KW-0238">DNA-binding</keyword>
<comment type="subcellular location">
    <subcellularLocation>
        <location evidence="1">Nucleus</location>
    </subcellularLocation>
</comment>
<keyword evidence="2" id="KW-0805">Transcription regulation</keyword>
<reference evidence="9" key="1">
    <citation type="journal article" date="2008" name="BMC Genomics">
        <title>A conifer genomics resource of 200,000 spruce (Picea spp.) ESTs and 6,464 high-quality, sequence-finished full-length cDNAs for Sitka spruce (Picea sitchensis).</title>
        <authorList>
            <person name="Ralph S.G."/>
            <person name="Chun H.J."/>
            <person name="Kolosova N."/>
            <person name="Cooper D."/>
            <person name="Oddy C."/>
            <person name="Ritland C.E."/>
            <person name="Kirkpatrick R."/>
            <person name="Moore R."/>
            <person name="Barber S."/>
            <person name="Holt R.A."/>
            <person name="Jones S.J."/>
            <person name="Marra M.A."/>
            <person name="Douglas C.J."/>
            <person name="Ritland K."/>
            <person name="Bohlmann J."/>
        </authorList>
    </citation>
    <scope>NUCLEOTIDE SEQUENCE</scope>
    <source>
        <tissue evidence="9">Green portion of the leader tissue</tissue>
    </source>
</reference>
<evidence type="ECO:0000256" key="3">
    <source>
        <dbReference type="ARBA" id="ARBA00023125"/>
    </source>
</evidence>
<keyword evidence="5" id="KW-0539">Nucleus</keyword>
<dbReference type="PROSITE" id="PS50217">
    <property type="entry name" value="BZIP"/>
    <property type="match status" value="1"/>
</dbReference>
<dbReference type="Pfam" id="PF12498">
    <property type="entry name" value="bZIP_C"/>
    <property type="match status" value="1"/>
</dbReference>
<dbReference type="InterPro" id="IPR020983">
    <property type="entry name" value="Basic_leucine-zipper_C"/>
</dbReference>
<evidence type="ECO:0000256" key="2">
    <source>
        <dbReference type="ARBA" id="ARBA00023015"/>
    </source>
</evidence>
<dbReference type="SUPFAM" id="SSF57959">
    <property type="entry name" value="Leucine zipper domain"/>
    <property type="match status" value="1"/>
</dbReference>
<evidence type="ECO:0000256" key="4">
    <source>
        <dbReference type="ARBA" id="ARBA00023163"/>
    </source>
</evidence>
<dbReference type="FunFam" id="1.20.5.170:FF:000020">
    <property type="entry name" value="BZIP transcription factor"/>
    <property type="match status" value="1"/>
</dbReference>
<dbReference type="PANTHER" id="PTHR46408">
    <property type="entry name" value="BASIC LEUCINE ZIPPER 63"/>
    <property type="match status" value="1"/>
</dbReference>
<evidence type="ECO:0000259" key="8">
    <source>
        <dbReference type="PROSITE" id="PS50217"/>
    </source>
</evidence>
<protein>
    <recommendedName>
        <fullName evidence="8">BZIP domain-containing protein</fullName>
    </recommendedName>
</protein>
<dbReference type="AlphaFoldDB" id="A9NUK0"/>